<dbReference type="InterPro" id="IPR029044">
    <property type="entry name" value="Nucleotide-diphossugar_trans"/>
</dbReference>
<dbReference type="InterPro" id="IPR025877">
    <property type="entry name" value="MobA-like_NTP_Trfase"/>
</dbReference>
<reference evidence="2" key="2">
    <citation type="journal article" date="2014" name="ISME J.">
        <title>Microbial stratification in low pH oxic and suboxic macroscopic growths along an acid mine drainage.</title>
        <authorList>
            <person name="Mendez-Garcia C."/>
            <person name="Mesa V."/>
            <person name="Sprenger R.R."/>
            <person name="Richter M."/>
            <person name="Diez M.S."/>
            <person name="Solano J."/>
            <person name="Bargiela R."/>
            <person name="Golyshina O.V."/>
            <person name="Manteca A."/>
            <person name="Ramos J.L."/>
            <person name="Gallego J.R."/>
            <person name="Llorente I."/>
            <person name="Martins Dos Santos V.A."/>
            <person name="Jensen O.N."/>
            <person name="Pelaez A.I."/>
            <person name="Sanchez J."/>
            <person name="Ferrer M."/>
        </authorList>
    </citation>
    <scope>NUCLEOTIDE SEQUENCE</scope>
</reference>
<reference evidence="2" key="1">
    <citation type="submission" date="2013-08" db="EMBL/GenBank/DDBJ databases">
        <authorList>
            <person name="Mendez C."/>
            <person name="Richter M."/>
            <person name="Ferrer M."/>
            <person name="Sanchez J."/>
        </authorList>
    </citation>
    <scope>NUCLEOTIDE SEQUENCE</scope>
</reference>
<dbReference type="SUPFAM" id="SSF53448">
    <property type="entry name" value="Nucleotide-diphospho-sugar transferases"/>
    <property type="match status" value="1"/>
</dbReference>
<proteinExistence type="predicted"/>
<organism evidence="2">
    <name type="scientific">mine drainage metagenome</name>
    <dbReference type="NCBI Taxonomy" id="410659"/>
    <lineage>
        <taxon>unclassified sequences</taxon>
        <taxon>metagenomes</taxon>
        <taxon>ecological metagenomes</taxon>
    </lineage>
</organism>
<feature type="domain" description="MobA-like NTP transferase" evidence="1">
    <location>
        <begin position="25"/>
        <end position="65"/>
    </location>
</feature>
<accession>T1BMK9</accession>
<feature type="non-terminal residue" evidence="2">
    <location>
        <position position="66"/>
    </location>
</feature>
<sequence length="66" mass="7045">MPAEIHGGKVSKLVRRDRDRGEWQGVILAAGSASRMGFLGGILPKTMIPVGGKPLLWYGLKTLGSL</sequence>
<dbReference type="Pfam" id="PF12804">
    <property type="entry name" value="NTP_transf_3"/>
    <property type="match status" value="1"/>
</dbReference>
<gene>
    <name evidence="2" type="ORF">B2A_05842</name>
</gene>
<dbReference type="Gene3D" id="3.90.550.10">
    <property type="entry name" value="Spore Coat Polysaccharide Biosynthesis Protein SpsA, Chain A"/>
    <property type="match status" value="1"/>
</dbReference>
<dbReference type="AlphaFoldDB" id="T1BMK9"/>
<dbReference type="GO" id="GO:0016779">
    <property type="term" value="F:nucleotidyltransferase activity"/>
    <property type="evidence" value="ECO:0007669"/>
    <property type="project" value="UniProtKB-ARBA"/>
</dbReference>
<comment type="caution">
    <text evidence="2">The sequence shown here is derived from an EMBL/GenBank/DDBJ whole genome shotgun (WGS) entry which is preliminary data.</text>
</comment>
<dbReference type="EMBL" id="AUZZ01004078">
    <property type="protein sequence ID" value="EQD55215.1"/>
    <property type="molecule type" value="Genomic_DNA"/>
</dbReference>
<evidence type="ECO:0000313" key="2">
    <source>
        <dbReference type="EMBL" id="EQD55215.1"/>
    </source>
</evidence>
<name>T1BMK9_9ZZZZ</name>
<protein>
    <recommendedName>
        <fullName evidence="1">MobA-like NTP transferase domain-containing protein</fullName>
    </recommendedName>
</protein>
<evidence type="ECO:0000259" key="1">
    <source>
        <dbReference type="Pfam" id="PF12804"/>
    </source>
</evidence>